<dbReference type="OrthoDB" id="5971988at2759"/>
<comment type="caution">
    <text evidence="3">The sequence shown here is derived from an EMBL/GenBank/DDBJ whole genome shotgun (WGS) entry which is preliminary data.</text>
</comment>
<name>A0A8B6BZ67_MYTGA</name>
<gene>
    <name evidence="3" type="ORF">MGAL_10B027014</name>
</gene>
<feature type="compositionally biased region" description="Polar residues" evidence="2">
    <location>
        <begin position="231"/>
        <end position="260"/>
    </location>
</feature>
<feature type="region of interest" description="Disordered" evidence="2">
    <location>
        <begin position="182"/>
        <end position="260"/>
    </location>
</feature>
<sequence length="260" mass="29756">MNSDSSNEEATIAEPTVLVEILKTLTKMEERMGKIERKFDRIERITFKLEEIENAVKTINERNEQTENSFVGLSTVVDDVINQCTGNKQEIQELKLEMEKIGSEVKKSNTAKVTDQSNVIQKMEESLIDLKCRSMKNNLIFSGLQYQKDEHVEEKLRNFLQNELKINHRIEFGNAHRFGKQGFNGTRPIVARENKDTFSNTGKNDTTETTEATNQSPPIPPRSKRARTESDNSPIRRNLRNSDSIPSPSTHANNTQPNQY</sequence>
<reference evidence="3" key="1">
    <citation type="submission" date="2018-11" db="EMBL/GenBank/DDBJ databases">
        <authorList>
            <person name="Alioto T."/>
            <person name="Alioto T."/>
        </authorList>
    </citation>
    <scope>NUCLEOTIDE SEQUENCE</scope>
</reference>
<evidence type="ECO:0000313" key="4">
    <source>
        <dbReference type="Proteomes" id="UP000596742"/>
    </source>
</evidence>
<evidence type="ECO:0000313" key="3">
    <source>
        <dbReference type="EMBL" id="VDH98033.1"/>
    </source>
</evidence>
<accession>A0A8B6BZ67</accession>
<keyword evidence="1" id="KW-0175">Coiled coil</keyword>
<evidence type="ECO:0000256" key="2">
    <source>
        <dbReference type="SAM" id="MobiDB-lite"/>
    </source>
</evidence>
<proteinExistence type="predicted"/>
<feature type="compositionally biased region" description="Polar residues" evidence="2">
    <location>
        <begin position="197"/>
        <end position="216"/>
    </location>
</feature>
<dbReference type="EMBL" id="UYJE01000972">
    <property type="protein sequence ID" value="VDH98033.1"/>
    <property type="molecule type" value="Genomic_DNA"/>
</dbReference>
<protein>
    <submittedName>
        <fullName evidence="3">Uncharacterized protein</fullName>
    </submittedName>
</protein>
<organism evidence="3 4">
    <name type="scientific">Mytilus galloprovincialis</name>
    <name type="common">Mediterranean mussel</name>
    <dbReference type="NCBI Taxonomy" id="29158"/>
    <lineage>
        <taxon>Eukaryota</taxon>
        <taxon>Metazoa</taxon>
        <taxon>Spiralia</taxon>
        <taxon>Lophotrochozoa</taxon>
        <taxon>Mollusca</taxon>
        <taxon>Bivalvia</taxon>
        <taxon>Autobranchia</taxon>
        <taxon>Pteriomorphia</taxon>
        <taxon>Mytilida</taxon>
        <taxon>Mytiloidea</taxon>
        <taxon>Mytilidae</taxon>
        <taxon>Mytilinae</taxon>
        <taxon>Mytilus</taxon>
    </lineage>
</organism>
<keyword evidence="4" id="KW-1185">Reference proteome</keyword>
<dbReference type="AlphaFoldDB" id="A0A8B6BZ67"/>
<dbReference type="Proteomes" id="UP000596742">
    <property type="component" value="Unassembled WGS sequence"/>
</dbReference>
<evidence type="ECO:0000256" key="1">
    <source>
        <dbReference type="SAM" id="Coils"/>
    </source>
</evidence>
<feature type="coiled-coil region" evidence="1">
    <location>
        <begin position="18"/>
        <end position="111"/>
    </location>
</feature>